<evidence type="ECO:0000256" key="1">
    <source>
        <dbReference type="SAM" id="Coils"/>
    </source>
</evidence>
<keyword evidence="1" id="KW-0175">Coiled coil</keyword>
<gene>
    <name evidence="3" type="ORF">APG10_01063</name>
    <name evidence="4" type="ORF">APG11_01305</name>
    <name evidence="5" type="ORF">APG12_00884</name>
</gene>
<organism evidence="5 8">
    <name type="scientific">Candidatus Methanofastidiosum methylothiophilum</name>
    <dbReference type="NCBI Taxonomy" id="1705564"/>
    <lineage>
        <taxon>Archaea</taxon>
        <taxon>Methanobacteriati</taxon>
        <taxon>Methanobacteriota</taxon>
        <taxon>Stenosarchaea group</taxon>
        <taxon>Candidatus Methanofastidiosia</taxon>
        <taxon>Candidatus Methanofastidiosales</taxon>
        <taxon>Candidatus Methanofastidiosaceae</taxon>
        <taxon>Candidatus Methanofastidiosum</taxon>
    </lineage>
</organism>
<comment type="caution">
    <text evidence="5">The sequence shown here is derived from an EMBL/GenBank/DDBJ whole genome shotgun (WGS) entry which is preliminary data.</text>
</comment>
<evidence type="ECO:0008006" key="9">
    <source>
        <dbReference type="Google" id="ProtNLM"/>
    </source>
</evidence>
<evidence type="ECO:0000256" key="2">
    <source>
        <dbReference type="SAM" id="Phobius"/>
    </source>
</evidence>
<evidence type="ECO:0000313" key="8">
    <source>
        <dbReference type="Proteomes" id="UP000092403"/>
    </source>
</evidence>
<dbReference type="EMBL" id="LNGE01000026">
    <property type="protein sequence ID" value="KYC45202.1"/>
    <property type="molecule type" value="Genomic_DNA"/>
</dbReference>
<feature type="coiled-coil region" evidence="1">
    <location>
        <begin position="11"/>
        <end position="66"/>
    </location>
</feature>
<evidence type="ECO:0000313" key="4">
    <source>
        <dbReference type="EMBL" id="KYC47262.1"/>
    </source>
</evidence>
<evidence type="ECO:0000313" key="3">
    <source>
        <dbReference type="EMBL" id="KYC45202.1"/>
    </source>
</evidence>
<name>A0A150IZF0_9EURY</name>
<evidence type="ECO:0000313" key="6">
    <source>
        <dbReference type="Proteomes" id="UP000091929"/>
    </source>
</evidence>
<proteinExistence type="predicted"/>
<accession>A0A150IZF0</accession>
<evidence type="ECO:0000313" key="7">
    <source>
        <dbReference type="Proteomes" id="UP000092401"/>
    </source>
</evidence>
<dbReference type="EMBL" id="LNGF01000028">
    <property type="protein sequence ID" value="KYC47262.1"/>
    <property type="molecule type" value="Genomic_DNA"/>
</dbReference>
<feature type="coiled-coil region" evidence="1">
    <location>
        <begin position="112"/>
        <end position="178"/>
    </location>
</feature>
<keyword evidence="2" id="KW-1133">Transmembrane helix</keyword>
<dbReference type="EMBL" id="LNJC01000015">
    <property type="protein sequence ID" value="KYC50356.1"/>
    <property type="molecule type" value="Genomic_DNA"/>
</dbReference>
<keyword evidence="2" id="KW-0812">Transmembrane</keyword>
<dbReference type="Gene3D" id="1.10.287.1490">
    <property type="match status" value="1"/>
</dbReference>
<evidence type="ECO:0000313" key="5">
    <source>
        <dbReference type="EMBL" id="KYC50356.1"/>
    </source>
</evidence>
<protein>
    <recommendedName>
        <fullName evidence="9">Chromosome partition protein Smc</fullName>
    </recommendedName>
</protein>
<keyword evidence="2" id="KW-0472">Membrane</keyword>
<dbReference type="Proteomes" id="UP000091929">
    <property type="component" value="Unassembled WGS sequence"/>
</dbReference>
<dbReference type="Proteomes" id="UP000092401">
    <property type="component" value="Unassembled WGS sequence"/>
</dbReference>
<sequence>MAEDARWKKYSRRWEKKARDYKQKKDEIESKFNAISQENENLKKELISTREERDKVKETFKEVEKKGEFGTVAIAIILILGILFAASVAGLAFLYNSNLALSSANSDLTVEVSSLKGQISKLQYEKSVLEAEIRSYRGEITDIEKELEKVKGDSDATIRLLQREVLSLTSKVSRLESDVKAKDISIASLQNQLAECEYRNRCFTVSITPTSRTGATGTDQTLSYTMYVNFAGYGCGRRIEIPITLNYDYNASGSNTDTFGLQASSGNWCCN</sequence>
<feature type="transmembrane region" description="Helical" evidence="2">
    <location>
        <begin position="69"/>
        <end position="95"/>
    </location>
</feature>
<accession>A0A150IQV6</accession>
<accession>A0A150IJW1</accession>
<reference evidence="6 7" key="1">
    <citation type="journal article" date="2016" name="ISME J.">
        <title>Chasing the elusive Euryarchaeota class WSA2: genomes reveal a uniquely fastidious methyl-reducing methanogen.</title>
        <authorList>
            <person name="Nobu M.K."/>
            <person name="Narihiro T."/>
            <person name="Kuroda K."/>
            <person name="Mei R."/>
            <person name="Liu W.T."/>
        </authorList>
    </citation>
    <scope>NUCLEOTIDE SEQUENCE [LARGE SCALE GENOMIC DNA]</scope>
    <source>
        <strain evidence="3">B03fssc0709_Meth_Bin005</strain>
        <strain evidence="4">B15fssc0709_Meth_Bin003</strain>
        <strain evidence="5">BMIXfssc0709_Meth_Bin006</strain>
    </source>
</reference>
<dbReference type="Proteomes" id="UP000092403">
    <property type="component" value="Unassembled WGS sequence"/>
</dbReference>
<dbReference type="AlphaFoldDB" id="A0A150IZF0"/>